<dbReference type="InterPro" id="IPR011528">
    <property type="entry name" value="NERD"/>
</dbReference>
<proteinExistence type="predicted"/>
<keyword evidence="4" id="KW-1185">Reference proteome</keyword>
<organism evidence="3 4">
    <name type="scientific">Aliidiomarina haloalkalitolerans</name>
    <dbReference type="NCBI Taxonomy" id="859059"/>
    <lineage>
        <taxon>Bacteria</taxon>
        <taxon>Pseudomonadati</taxon>
        <taxon>Pseudomonadota</taxon>
        <taxon>Gammaproteobacteria</taxon>
        <taxon>Alteromonadales</taxon>
        <taxon>Idiomarinaceae</taxon>
        <taxon>Aliidiomarina</taxon>
    </lineage>
</organism>
<dbReference type="PROSITE" id="PS50965">
    <property type="entry name" value="NERD"/>
    <property type="match status" value="1"/>
</dbReference>
<feature type="domain" description="NERD" evidence="2">
    <location>
        <begin position="88"/>
        <end position="201"/>
    </location>
</feature>
<keyword evidence="1" id="KW-0812">Transmembrane</keyword>
<dbReference type="RefSeq" id="WP_126792140.1">
    <property type="nucleotide sequence ID" value="NZ_PIPI01000003.1"/>
</dbReference>
<gene>
    <name evidence="3" type="ORF">CWE06_05920</name>
</gene>
<dbReference type="Proteomes" id="UP000288212">
    <property type="component" value="Unassembled WGS sequence"/>
</dbReference>
<evidence type="ECO:0000256" key="1">
    <source>
        <dbReference type="SAM" id="Phobius"/>
    </source>
</evidence>
<accession>A0A432VUG1</accession>
<reference evidence="3 4" key="1">
    <citation type="journal article" date="2011" name="Front. Microbiol.">
        <title>Genomic signatures of strain selection and enhancement in Bacillus atrophaeus var. globigii, a historical biowarfare simulant.</title>
        <authorList>
            <person name="Gibbons H.S."/>
            <person name="Broomall S.M."/>
            <person name="McNew L.A."/>
            <person name="Daligault H."/>
            <person name="Chapman C."/>
            <person name="Bruce D."/>
            <person name="Karavis M."/>
            <person name="Krepps M."/>
            <person name="McGregor P.A."/>
            <person name="Hong C."/>
            <person name="Park K.H."/>
            <person name="Akmal A."/>
            <person name="Feldman A."/>
            <person name="Lin J.S."/>
            <person name="Chang W.E."/>
            <person name="Higgs B.W."/>
            <person name="Demirev P."/>
            <person name="Lindquist J."/>
            <person name="Liem A."/>
            <person name="Fochler E."/>
            <person name="Read T.D."/>
            <person name="Tapia R."/>
            <person name="Johnson S."/>
            <person name="Bishop-Lilly K.A."/>
            <person name="Detter C."/>
            <person name="Han C."/>
            <person name="Sozhamannan S."/>
            <person name="Rosenzweig C.N."/>
            <person name="Skowronski E.W."/>
        </authorList>
    </citation>
    <scope>NUCLEOTIDE SEQUENCE [LARGE SCALE GENOMIC DNA]</scope>
    <source>
        <strain evidence="3 4">AK5</strain>
    </source>
</reference>
<dbReference type="Pfam" id="PF08378">
    <property type="entry name" value="NERD"/>
    <property type="match status" value="1"/>
</dbReference>
<name>A0A432VUG1_9GAMM</name>
<evidence type="ECO:0000313" key="3">
    <source>
        <dbReference type="EMBL" id="RUO20160.1"/>
    </source>
</evidence>
<evidence type="ECO:0000313" key="4">
    <source>
        <dbReference type="Proteomes" id="UP000288212"/>
    </source>
</evidence>
<dbReference type="EMBL" id="PIPI01000003">
    <property type="protein sequence ID" value="RUO20160.1"/>
    <property type="molecule type" value="Genomic_DNA"/>
</dbReference>
<feature type="transmembrane region" description="Helical" evidence="1">
    <location>
        <begin position="57"/>
        <end position="74"/>
    </location>
</feature>
<evidence type="ECO:0000259" key="2">
    <source>
        <dbReference type="PROSITE" id="PS50965"/>
    </source>
</evidence>
<protein>
    <submittedName>
        <fullName evidence="3">Nuclease</fullName>
    </submittedName>
</protein>
<feature type="transmembrane region" description="Helical" evidence="1">
    <location>
        <begin position="29"/>
        <end position="45"/>
    </location>
</feature>
<dbReference type="OrthoDB" id="572185at2"/>
<keyword evidence="1" id="KW-1133">Transmembrane helix</keyword>
<keyword evidence="1" id="KW-0472">Membrane</keyword>
<comment type="caution">
    <text evidence="3">The sequence shown here is derived from an EMBL/GenBank/DDBJ whole genome shotgun (WGS) entry which is preliminary data.</text>
</comment>
<sequence length="255" mass="29084">MKSPLKSKPLNNPGESLEYRRNDIALERVFLPLIVAILMFVWAAFEWYRWLHVIPPNPYITTVLALGVIMWAAVRMTRAFKEIKLINQGILSEKAVGQFLERLRADGAEVFHDIQGESFNLDHVVIHRTGVYVVETKSLKKPESGKTELFFNGKEVLKEGKPLPRNPVVQVSAASVWLRQLIEESSGRRVSVKGIVTFPGWYIRSNHNTPKNLVWVLNPKAIPSFISKQSEILAVEDVNLLKFHLGKYIRASKLF</sequence>
<dbReference type="AlphaFoldDB" id="A0A432VUG1"/>